<dbReference type="RefSeq" id="WP_189583600.1">
    <property type="nucleotide sequence ID" value="NZ_BMYF01000017.1"/>
</dbReference>
<protein>
    <submittedName>
        <fullName evidence="1">Uncharacterized protein</fullName>
    </submittedName>
</protein>
<accession>A0A8J3CYG8</accession>
<keyword evidence="2" id="KW-1185">Reference proteome</keyword>
<reference evidence="1" key="2">
    <citation type="submission" date="2020-09" db="EMBL/GenBank/DDBJ databases">
        <authorList>
            <person name="Sun Q."/>
            <person name="Kim S."/>
        </authorList>
    </citation>
    <scope>NUCLEOTIDE SEQUENCE</scope>
    <source>
        <strain evidence="1">KCTC 23224</strain>
    </source>
</reference>
<dbReference type="EMBL" id="BMYF01000017">
    <property type="protein sequence ID" value="GHB44571.1"/>
    <property type="molecule type" value="Genomic_DNA"/>
</dbReference>
<gene>
    <name evidence="1" type="ORF">GCM10008106_27060</name>
</gene>
<sequence length="106" mass="12032">MGKPLITGLFGCSCHGFDSWEECEQAHKQRFKIGDPVEHRCTGKQGYVHNLSEGGFCIVKMGVTPSENIQYHAANLIKKEKVDLEDSYHDLVVKELKWIAANKHKF</sequence>
<proteinExistence type="predicted"/>
<dbReference type="AlphaFoldDB" id="A0A8J3CYG8"/>
<organism evidence="1 2">
    <name type="scientific">Mongoliitalea lutea</name>
    <dbReference type="NCBI Taxonomy" id="849756"/>
    <lineage>
        <taxon>Bacteria</taxon>
        <taxon>Pseudomonadati</taxon>
        <taxon>Bacteroidota</taxon>
        <taxon>Cytophagia</taxon>
        <taxon>Cytophagales</taxon>
        <taxon>Cyclobacteriaceae</taxon>
        <taxon>Mongoliitalea</taxon>
    </lineage>
</organism>
<name>A0A8J3CYG8_9BACT</name>
<reference evidence="1" key="1">
    <citation type="journal article" date="2014" name="Int. J. Syst. Evol. Microbiol.">
        <title>Complete genome sequence of Corynebacterium casei LMG S-19264T (=DSM 44701T), isolated from a smear-ripened cheese.</title>
        <authorList>
            <consortium name="US DOE Joint Genome Institute (JGI-PGF)"/>
            <person name="Walter F."/>
            <person name="Albersmeier A."/>
            <person name="Kalinowski J."/>
            <person name="Ruckert C."/>
        </authorList>
    </citation>
    <scope>NUCLEOTIDE SEQUENCE</scope>
    <source>
        <strain evidence="1">KCTC 23224</strain>
    </source>
</reference>
<comment type="caution">
    <text evidence="1">The sequence shown here is derived from an EMBL/GenBank/DDBJ whole genome shotgun (WGS) entry which is preliminary data.</text>
</comment>
<dbReference type="Proteomes" id="UP000642809">
    <property type="component" value="Unassembled WGS sequence"/>
</dbReference>
<evidence type="ECO:0000313" key="1">
    <source>
        <dbReference type="EMBL" id="GHB44571.1"/>
    </source>
</evidence>
<evidence type="ECO:0000313" key="2">
    <source>
        <dbReference type="Proteomes" id="UP000642809"/>
    </source>
</evidence>